<dbReference type="Gene3D" id="3.40.1580.20">
    <property type="entry name" value="Syd protein"/>
    <property type="match status" value="1"/>
</dbReference>
<comment type="function">
    <text evidence="4">Interacts with the SecY protein in vivo. May bind preferentially to an uncomplexed state of SecY, thus functioning either as a chelating agent for excess SecY in the cell or as a regulatory factor that negatively controls the translocase function.</text>
</comment>
<name>A0ABS7E9B2_9GAMM</name>
<dbReference type="InterPro" id="IPR009948">
    <property type="entry name" value="Syd"/>
</dbReference>
<comment type="subcellular location">
    <subcellularLocation>
        <location evidence="4">Cell inner membrane</location>
        <topology evidence="4">Peripheral membrane protein</topology>
        <orientation evidence="4">Cytoplasmic side</orientation>
    </subcellularLocation>
    <text evidence="4">Loosely associated with the cytoplasmic side of the inner membrane, probably via SecY.</text>
</comment>
<evidence type="ECO:0000256" key="2">
    <source>
        <dbReference type="ARBA" id="ARBA00022519"/>
    </source>
</evidence>
<sequence>MSSLPALDKFLKIYHQAYLDKLGESPRYYPQGESSPCIEGEFSDDELMAQMDKVVLWHPVEREDSVSFDNVDSALDMKLHTDINHFYCQYFSAPLLFQSKWGEGELLQVWNMSDFECLQQNIIGHLMMKRKLKQAPTWFIGVLGDGDRMLTIDNSDGSVWIEIPGETPSEKLAESLESFIDSLTPRVAPPEIHVEESMSELEHPGIWHRIKLMWQNLKGTRS</sequence>
<proteinExistence type="inferred from homology"/>
<dbReference type="InterPro" id="IPR038228">
    <property type="entry name" value="Syd_sf"/>
</dbReference>
<accession>A0ABS7E9B2</accession>
<evidence type="ECO:0000256" key="1">
    <source>
        <dbReference type="ARBA" id="ARBA00022475"/>
    </source>
</evidence>
<dbReference type="EMBL" id="JAHZST010000023">
    <property type="protein sequence ID" value="MBW8186255.1"/>
    <property type="molecule type" value="Genomic_DNA"/>
</dbReference>
<dbReference type="Proteomes" id="UP001195963">
    <property type="component" value="Unassembled WGS sequence"/>
</dbReference>
<keyword evidence="6" id="KW-1185">Reference proteome</keyword>
<dbReference type="RefSeq" id="WP_220111561.1">
    <property type="nucleotide sequence ID" value="NZ_JAHZST010000023.1"/>
</dbReference>
<keyword evidence="3 4" id="KW-0472">Membrane</keyword>
<evidence type="ECO:0000313" key="6">
    <source>
        <dbReference type="Proteomes" id="UP001195963"/>
    </source>
</evidence>
<protein>
    <recommendedName>
        <fullName evidence="4">Protein Syd</fullName>
    </recommendedName>
</protein>
<gene>
    <name evidence="4 5" type="primary">syd</name>
    <name evidence="5" type="ORF">K0625_21775</name>
</gene>
<dbReference type="Pfam" id="PF07348">
    <property type="entry name" value="Syd"/>
    <property type="match status" value="1"/>
</dbReference>
<evidence type="ECO:0000256" key="4">
    <source>
        <dbReference type="HAMAP-Rule" id="MF_01104"/>
    </source>
</evidence>
<keyword evidence="2 4" id="KW-0997">Cell inner membrane</keyword>
<evidence type="ECO:0000256" key="3">
    <source>
        <dbReference type="ARBA" id="ARBA00023136"/>
    </source>
</evidence>
<dbReference type="NCBIfam" id="NF003439">
    <property type="entry name" value="PRK04968.1"/>
    <property type="match status" value="1"/>
</dbReference>
<dbReference type="CDD" id="cd16323">
    <property type="entry name" value="Syd"/>
    <property type="match status" value="1"/>
</dbReference>
<keyword evidence="1 4" id="KW-1003">Cell membrane</keyword>
<reference evidence="5 6" key="1">
    <citation type="submission" date="2021-07" db="EMBL/GenBank/DDBJ databases">
        <title>Shewanella sp. nov, isolated from SCS.</title>
        <authorList>
            <person name="Cao W.R."/>
        </authorList>
    </citation>
    <scope>NUCLEOTIDE SEQUENCE [LARGE SCALE GENOMIC DNA]</scope>
    <source>
        <strain evidence="5 6">NR704-98</strain>
    </source>
</reference>
<comment type="similarity">
    <text evidence="4">Belongs to the Syd family.</text>
</comment>
<dbReference type="HAMAP" id="MF_01104">
    <property type="entry name" value="Syd"/>
    <property type="match status" value="1"/>
</dbReference>
<evidence type="ECO:0000313" key="5">
    <source>
        <dbReference type="EMBL" id="MBW8186255.1"/>
    </source>
</evidence>
<organism evidence="5 6">
    <name type="scientific">Shewanella nanhaiensis</name>
    <dbReference type="NCBI Taxonomy" id="2864872"/>
    <lineage>
        <taxon>Bacteria</taxon>
        <taxon>Pseudomonadati</taxon>
        <taxon>Pseudomonadota</taxon>
        <taxon>Gammaproteobacteria</taxon>
        <taxon>Alteromonadales</taxon>
        <taxon>Shewanellaceae</taxon>
        <taxon>Shewanella</taxon>
    </lineage>
</organism>
<comment type="caution">
    <text evidence="5">The sequence shown here is derived from an EMBL/GenBank/DDBJ whole genome shotgun (WGS) entry which is preliminary data.</text>
</comment>